<keyword evidence="1" id="KW-0812">Transmembrane</keyword>
<protein>
    <recommendedName>
        <fullName evidence="4">Integral membrane protein</fullName>
    </recommendedName>
</protein>
<dbReference type="RefSeq" id="WP_056997720.1">
    <property type="nucleotide sequence ID" value="NZ_FUXS01000002.1"/>
</dbReference>
<dbReference type="STRING" id="53444.AYR59_02810"/>
<gene>
    <name evidence="2" type="ORF">IV52_GL001069</name>
</gene>
<dbReference type="Pfam" id="PF09586">
    <property type="entry name" value="YfhO"/>
    <property type="match status" value="1"/>
</dbReference>
<dbReference type="AlphaFoldDB" id="A0A0R2JSG4"/>
<dbReference type="PANTHER" id="PTHR38454">
    <property type="entry name" value="INTEGRAL MEMBRANE PROTEIN-RELATED"/>
    <property type="match status" value="1"/>
</dbReference>
<name>A0A0R2JSG4_9LACO</name>
<feature type="transmembrane region" description="Helical" evidence="1">
    <location>
        <begin position="178"/>
        <end position="196"/>
    </location>
</feature>
<comment type="caution">
    <text evidence="2">The sequence shown here is derived from an EMBL/GenBank/DDBJ whole genome shotgun (WGS) entry which is preliminary data.</text>
</comment>
<organism evidence="2 3">
    <name type="scientific">Fructilactobacillus lindneri DSM 20690 = JCM 11027</name>
    <dbReference type="NCBI Taxonomy" id="1122148"/>
    <lineage>
        <taxon>Bacteria</taxon>
        <taxon>Bacillati</taxon>
        <taxon>Bacillota</taxon>
        <taxon>Bacilli</taxon>
        <taxon>Lactobacillales</taxon>
        <taxon>Lactobacillaceae</taxon>
        <taxon>Fructilactobacillus</taxon>
    </lineage>
</organism>
<feature type="transmembrane region" description="Helical" evidence="1">
    <location>
        <begin position="829"/>
        <end position="855"/>
    </location>
</feature>
<feature type="transmembrane region" description="Helical" evidence="1">
    <location>
        <begin position="359"/>
        <end position="379"/>
    </location>
</feature>
<proteinExistence type="predicted"/>
<accession>A0A0R2JSG4</accession>
<reference evidence="2 3" key="1">
    <citation type="journal article" date="2015" name="Genome Announc.">
        <title>Expanding the biotechnology potential of lactobacilli through comparative genomics of 213 strains and associated genera.</title>
        <authorList>
            <person name="Sun Z."/>
            <person name="Harris H.M."/>
            <person name="McCann A."/>
            <person name="Guo C."/>
            <person name="Argimon S."/>
            <person name="Zhang W."/>
            <person name="Yang X."/>
            <person name="Jeffery I.B."/>
            <person name="Cooney J.C."/>
            <person name="Kagawa T.F."/>
            <person name="Liu W."/>
            <person name="Song Y."/>
            <person name="Salvetti E."/>
            <person name="Wrobel A."/>
            <person name="Rasinkangas P."/>
            <person name="Parkhill J."/>
            <person name="Rea M.C."/>
            <person name="O'Sullivan O."/>
            <person name="Ritari J."/>
            <person name="Douillard F.P."/>
            <person name="Paul Ross R."/>
            <person name="Yang R."/>
            <person name="Briner A.E."/>
            <person name="Felis G.E."/>
            <person name="de Vos W.M."/>
            <person name="Barrangou R."/>
            <person name="Klaenhammer T.R."/>
            <person name="Caufield P.W."/>
            <person name="Cui Y."/>
            <person name="Zhang H."/>
            <person name="O'Toole P.W."/>
        </authorList>
    </citation>
    <scope>NUCLEOTIDE SEQUENCE [LARGE SCALE GENOMIC DNA]</scope>
    <source>
        <strain evidence="2 3">DSM 20690</strain>
    </source>
</reference>
<feature type="transmembrane region" description="Helical" evidence="1">
    <location>
        <begin position="456"/>
        <end position="476"/>
    </location>
</feature>
<feature type="transmembrane region" description="Helical" evidence="1">
    <location>
        <begin position="302"/>
        <end position="319"/>
    </location>
</feature>
<dbReference type="PATRIC" id="fig|1122148.6.peg.1095"/>
<keyword evidence="1" id="KW-1133">Transmembrane helix</keyword>
<dbReference type="PANTHER" id="PTHR38454:SF1">
    <property type="entry name" value="INTEGRAL MEMBRANE PROTEIN"/>
    <property type="match status" value="1"/>
</dbReference>
<dbReference type="EMBL" id="JQBT01000033">
    <property type="protein sequence ID" value="KRN78790.1"/>
    <property type="molecule type" value="Genomic_DNA"/>
</dbReference>
<feature type="transmembrane region" description="Helical" evidence="1">
    <location>
        <begin position="12"/>
        <end position="31"/>
    </location>
</feature>
<feature type="transmembrane region" description="Helical" evidence="1">
    <location>
        <begin position="136"/>
        <end position="158"/>
    </location>
</feature>
<feature type="transmembrane region" description="Helical" evidence="1">
    <location>
        <begin position="237"/>
        <end position="257"/>
    </location>
</feature>
<sequence length="864" mass="98584">MKKFLHTAKYYLAAFIIPIIVILVAFAFRGIEPFGSHNLLVSDLATQYLPFFDFLRSQLVHHTFSTYSFMLSLGDNAIPIYTYYLMSPLNLLVVFVKAANVPLLMEAIIVMKIGLISLSMEFFLNVKYHRQDIQQVLAAIAYGLCGFVAMYFYDFMWLEALMLLPLVTLSLERLFTKGKWGCYVVTLAVAIILNYYMGYMMCIYSVIYFIYLVLLHRPAGTKFWHYLREHGEMTCKYVISSILAAMLSCFMLIPTIVGMLSTGKGSLSLVSFLPTLRFLPSAFVSLGVGATNFVGRLNHEPSFFIGSLFEIGLFVFWLSKRVSKKEKHASYWLVGAIFFGMLISTFDTIWHMFQMPAGFPFREVYMLSFVVIMLGYEAYLKGAFQNNQIVVKAGVIVAALVSLGYVSAVIEYFIAGKFGWSTPFYVASYWHLVWALLFILATILMLIAINRYGNKLWWLMLALVALEMGTNAWMSLGGTHEYGSQSKFAHAFEQSTKIIKTQQTGKHQFGRSNINNQLYGKSFNINYNQYNDSLLYNFFGVNSYTSSLNVHTHDSLSKLGLYSRNERRISVNGSMPVTNQLLNIDNHVQINRHGKYHTHRDYRFSGLGYAVSDKINGLHLDSNNVFKNLNSLVQKEAGNQTNYFVANQINHVQVKEHRHGYQYKVKTTPQMNGIQYFDSPTTSPNQFLQIKVDGKPLKTAYHQLGAEIIRVGRYQKGQSYTITFNSNQKIKHLNRDLAGFDENKFNQFVKDTQPYRLQVKNPQNLKFKGNHFVGFVRTTKQRPQLLISIPYDKGWQVTDNGKPVKLKKVINGLTGIKLKPGKHKLEFTYHIPGLVAGIILTVLGIVGIGGELIYFRRKDKNRGK</sequence>
<evidence type="ECO:0000313" key="2">
    <source>
        <dbReference type="EMBL" id="KRN78790.1"/>
    </source>
</evidence>
<dbReference type="InterPro" id="IPR018580">
    <property type="entry name" value="Uncharacterised_YfhO"/>
</dbReference>
<dbReference type="GeneID" id="61249806"/>
<keyword evidence="3" id="KW-1185">Reference proteome</keyword>
<dbReference type="OrthoDB" id="9815466at2"/>
<feature type="transmembrane region" description="Helical" evidence="1">
    <location>
        <begin position="427"/>
        <end position="449"/>
    </location>
</feature>
<dbReference type="Proteomes" id="UP000051565">
    <property type="component" value="Unassembled WGS sequence"/>
</dbReference>
<evidence type="ECO:0008006" key="4">
    <source>
        <dbReference type="Google" id="ProtNLM"/>
    </source>
</evidence>
<evidence type="ECO:0000313" key="3">
    <source>
        <dbReference type="Proteomes" id="UP000051565"/>
    </source>
</evidence>
<evidence type="ECO:0000256" key="1">
    <source>
        <dbReference type="SAM" id="Phobius"/>
    </source>
</evidence>
<feature type="transmembrane region" description="Helical" evidence="1">
    <location>
        <begin position="391"/>
        <end position="415"/>
    </location>
</feature>
<keyword evidence="1" id="KW-0472">Membrane</keyword>
<feature type="transmembrane region" description="Helical" evidence="1">
    <location>
        <begin position="331"/>
        <end position="353"/>
    </location>
</feature>